<keyword evidence="22" id="KW-1185">Reference proteome</keyword>
<sequence length="871" mass="96565">MGKMRWSQWKLQVVMLWLGGCLCGSLIKEKSLPVSLASAETLERNERSIDSVKYLHSKVIGVGSPRRDQNLHSTSLSSSSSSSSSSNFVFSSGSDSTSTYPRQQHNHHNSHHRDKVRHSHYDQDSPNHDDHNEENNIDRDHEHDHDQGFASLESDSLREFPNNEALSDSGGGAPIQEKLRSSKGTSSGGMSGSGGSGSSGGSSSSGGIIGGDTRGMDHHHLNTQRQSESDMDSEEESRTHHHFRHQHHYDQQLGYNSFTSPPREQQEKLLLQQLMRGYERDVRPVRNASQSVVVKVGITLTQIFDMDEKNQVLTTNVWLDQEWNDELLRWDPKDFGGIKKIRIPCERIWLPDIVLYNNADDYTRGYMPSRAMVSYDGSVFWPPPTKFRSTCAVDVTYFPFDDQTCQLKLGSWTYNGFEVDVTNGTDEIDLKNYVKNGEWDLLRADINRNVMVYSCCTEPFPDVTITLVIRRKTLYYIYNIVLPCMMLSVLTLLVFCLPPDSGEKIALGITVLLAFSVFMLAISEALPETSESIPLIGIYLTVVMAITSISVIVTVVVLNLHYLGPRVRPVPAWLKCLLPEDDVNFIRQKSLLIPASHREPKSGSLKRGHNVYIPQNQKGSGAGIESSAYNNDDAHPHHLECSSTESVTNERTPTSPNGEGLPPQPQPPPAPSYFLTNTTNTNHSRQRLHHQHQHQHHQNPHHSFEAINAISAGETGAPGSAASSIYPHITRGGTPAANSNPLATSPESAQALAENLVTAVRYLMSIQEQVESQNVLVAEWRLVAQAVDRILFWIFTVMTIISSMVLLLILPLYKRSTYYGPSNGTDMWGAGGFASEMDGEGDGGGNDIDLGASSSSTFSPGEMEVEDGPIQ</sequence>
<dbReference type="NCBIfam" id="TIGR00860">
    <property type="entry name" value="LIC"/>
    <property type="match status" value="1"/>
</dbReference>
<keyword evidence="11" id="KW-0675">Receptor</keyword>
<feature type="signal peptide" evidence="17">
    <location>
        <begin position="1"/>
        <end position="23"/>
    </location>
</feature>
<feature type="transmembrane region" description="Helical" evidence="17">
    <location>
        <begin position="505"/>
        <end position="523"/>
    </location>
</feature>
<dbReference type="InterPro" id="IPR018000">
    <property type="entry name" value="Neurotransmitter_ion_chnl_CS"/>
</dbReference>
<feature type="compositionally biased region" description="Pro residues" evidence="18">
    <location>
        <begin position="662"/>
        <end position="671"/>
    </location>
</feature>
<protein>
    <submittedName>
        <fullName evidence="21">Uncharacterized protein</fullName>
    </submittedName>
</protein>
<dbReference type="PRINTS" id="PR00252">
    <property type="entry name" value="NRIONCHANNEL"/>
</dbReference>
<keyword evidence="13" id="KW-0628">Postsynaptic cell membrane</keyword>
<dbReference type="InterPro" id="IPR006202">
    <property type="entry name" value="Neur_chan_lig-bd"/>
</dbReference>
<evidence type="ECO:0000313" key="21">
    <source>
        <dbReference type="EMBL" id="CAL8129179.1"/>
    </source>
</evidence>
<evidence type="ECO:0000256" key="13">
    <source>
        <dbReference type="ARBA" id="ARBA00023257"/>
    </source>
</evidence>
<keyword evidence="10" id="KW-1015">Disulfide bond</keyword>
<feature type="compositionally biased region" description="Gly residues" evidence="18">
    <location>
        <begin position="186"/>
        <end position="213"/>
    </location>
</feature>
<evidence type="ECO:0000313" key="22">
    <source>
        <dbReference type="Proteomes" id="UP001642540"/>
    </source>
</evidence>
<comment type="function">
    <text evidence="1">After binding acetylcholine, the AChR responds by an extensive change in conformation that affects all subunits and leads to opening of an ion-conducting channel across the plasma membrane.</text>
</comment>
<keyword evidence="7" id="KW-0770">Synapse</keyword>
<keyword evidence="3 17" id="KW-0813">Transport</keyword>
<dbReference type="InterPro" id="IPR038050">
    <property type="entry name" value="Neuro_actylchol_rec"/>
</dbReference>
<dbReference type="CDD" id="cd18997">
    <property type="entry name" value="LGIC_ECD_nAChR"/>
    <property type="match status" value="1"/>
</dbReference>
<feature type="domain" description="Neurotransmitter-gated ion-channel transmembrane" evidence="20">
    <location>
        <begin position="480"/>
        <end position="806"/>
    </location>
</feature>
<evidence type="ECO:0000256" key="5">
    <source>
        <dbReference type="ARBA" id="ARBA00022692"/>
    </source>
</evidence>
<gene>
    <name evidence="21" type="ORF">ODALV1_LOCUS22942</name>
</gene>
<dbReference type="PRINTS" id="PR00254">
    <property type="entry name" value="NICOTINICR"/>
</dbReference>
<feature type="compositionally biased region" description="Polar residues" evidence="18">
    <location>
        <begin position="641"/>
        <end position="657"/>
    </location>
</feature>
<evidence type="ECO:0000256" key="6">
    <source>
        <dbReference type="ARBA" id="ARBA00022989"/>
    </source>
</evidence>
<feature type="domain" description="Neurotransmitter-gated ion-channel ligand-binding" evidence="19">
    <location>
        <begin position="268"/>
        <end position="473"/>
    </location>
</feature>
<dbReference type="CDD" id="cd19051">
    <property type="entry name" value="LGIC_TM_cation"/>
    <property type="match status" value="1"/>
</dbReference>
<dbReference type="SUPFAM" id="SSF63712">
    <property type="entry name" value="Nicotinic receptor ligand binding domain-like"/>
    <property type="match status" value="1"/>
</dbReference>
<feature type="transmembrane region" description="Helical" evidence="17">
    <location>
        <begin position="475"/>
        <end position="498"/>
    </location>
</feature>
<evidence type="ECO:0000259" key="19">
    <source>
        <dbReference type="Pfam" id="PF02931"/>
    </source>
</evidence>
<feature type="transmembrane region" description="Helical" evidence="17">
    <location>
        <begin position="790"/>
        <end position="813"/>
    </location>
</feature>
<dbReference type="Gene3D" id="1.20.58.390">
    <property type="entry name" value="Neurotransmitter-gated ion-channel transmembrane domain"/>
    <property type="match status" value="2"/>
</dbReference>
<evidence type="ECO:0000256" key="15">
    <source>
        <dbReference type="ARBA" id="ARBA00023303"/>
    </source>
</evidence>
<evidence type="ECO:0000256" key="17">
    <source>
        <dbReference type="RuleBase" id="RU000687"/>
    </source>
</evidence>
<evidence type="ECO:0000256" key="14">
    <source>
        <dbReference type="ARBA" id="ARBA00023286"/>
    </source>
</evidence>
<dbReference type="InterPro" id="IPR036719">
    <property type="entry name" value="Neuro-gated_channel_TM_sf"/>
</dbReference>
<keyword evidence="8 17" id="KW-0406">Ion transport</keyword>
<feature type="compositionally biased region" description="Basic residues" evidence="18">
    <location>
        <begin position="104"/>
        <end position="118"/>
    </location>
</feature>
<keyword evidence="17" id="KW-0732">Signal</keyword>
<dbReference type="PROSITE" id="PS00236">
    <property type="entry name" value="NEUROTR_ION_CHANNEL"/>
    <property type="match status" value="1"/>
</dbReference>
<keyword evidence="9 17" id="KW-0472">Membrane</keyword>
<evidence type="ECO:0000256" key="1">
    <source>
        <dbReference type="ARBA" id="ARBA00003328"/>
    </source>
</evidence>
<evidence type="ECO:0000256" key="16">
    <source>
        <dbReference type="ARBA" id="ARBA00034104"/>
    </source>
</evidence>
<feature type="region of interest" description="Disordered" evidence="18">
    <location>
        <begin position="63"/>
        <end position="147"/>
    </location>
</feature>
<evidence type="ECO:0000256" key="11">
    <source>
        <dbReference type="ARBA" id="ARBA00023170"/>
    </source>
</evidence>
<feature type="region of interest" description="Disordered" evidence="18">
    <location>
        <begin position="835"/>
        <end position="871"/>
    </location>
</feature>
<feature type="compositionally biased region" description="Basic and acidic residues" evidence="18">
    <location>
        <begin position="119"/>
        <end position="147"/>
    </location>
</feature>
<evidence type="ECO:0000256" key="10">
    <source>
        <dbReference type="ARBA" id="ARBA00023157"/>
    </source>
</evidence>
<dbReference type="PANTHER" id="PTHR18945">
    <property type="entry name" value="NEUROTRANSMITTER GATED ION CHANNEL"/>
    <property type="match status" value="1"/>
</dbReference>
<feature type="chain" id="PRO_5045002755" evidence="17">
    <location>
        <begin position="24"/>
        <end position="871"/>
    </location>
</feature>
<comment type="subcellular location">
    <subcellularLocation>
        <location evidence="16">Postsynaptic cell membrane</location>
        <topology evidence="16">Multi-pass membrane protein</topology>
    </subcellularLocation>
</comment>
<feature type="compositionally biased region" description="Basic residues" evidence="18">
    <location>
        <begin position="684"/>
        <end position="700"/>
    </location>
</feature>
<comment type="caution">
    <text evidence="21">The sequence shown here is derived from an EMBL/GenBank/DDBJ whole genome shotgun (WGS) entry which is preliminary data.</text>
</comment>
<accession>A0ABP1RJH5</accession>
<evidence type="ECO:0000256" key="4">
    <source>
        <dbReference type="ARBA" id="ARBA00022475"/>
    </source>
</evidence>
<evidence type="ECO:0000256" key="12">
    <source>
        <dbReference type="ARBA" id="ARBA00023180"/>
    </source>
</evidence>
<dbReference type="PROSITE" id="PS51257">
    <property type="entry name" value="PROKAR_LIPOPROTEIN"/>
    <property type="match status" value="1"/>
</dbReference>
<keyword evidence="12" id="KW-0325">Glycoprotein</keyword>
<feature type="region of interest" description="Disordered" evidence="18">
    <location>
        <begin position="597"/>
        <end position="701"/>
    </location>
</feature>
<name>A0ABP1RJH5_9HEXA</name>
<evidence type="ECO:0000259" key="20">
    <source>
        <dbReference type="Pfam" id="PF02932"/>
    </source>
</evidence>
<dbReference type="InterPro" id="IPR036734">
    <property type="entry name" value="Neur_chan_lig-bd_sf"/>
</dbReference>
<proteinExistence type="inferred from homology"/>
<feature type="compositionally biased region" description="Low complexity" evidence="18">
    <location>
        <begin position="73"/>
        <end position="103"/>
    </location>
</feature>
<feature type="compositionally biased region" description="Polar residues" evidence="18">
    <location>
        <begin position="736"/>
        <end position="746"/>
    </location>
</feature>
<keyword evidence="15 17" id="KW-0407">Ion channel</keyword>
<evidence type="ECO:0000256" key="9">
    <source>
        <dbReference type="ARBA" id="ARBA00023136"/>
    </source>
</evidence>
<evidence type="ECO:0000256" key="8">
    <source>
        <dbReference type="ARBA" id="ARBA00023065"/>
    </source>
</evidence>
<feature type="region of interest" description="Disordered" evidence="18">
    <location>
        <begin position="161"/>
        <end position="248"/>
    </location>
</feature>
<dbReference type="InterPro" id="IPR006029">
    <property type="entry name" value="Neurotrans-gated_channel_TM"/>
</dbReference>
<dbReference type="Pfam" id="PF02932">
    <property type="entry name" value="Neur_chan_memb"/>
    <property type="match status" value="1"/>
</dbReference>
<dbReference type="InterPro" id="IPR002394">
    <property type="entry name" value="Nicotinic_acetylcholine_rcpt"/>
</dbReference>
<keyword evidence="6 17" id="KW-1133">Transmembrane helix</keyword>
<comment type="similarity">
    <text evidence="2">Belongs to the ligand-gated ion channel (TC 1.A.9) family. Acetylcholine receptor (TC 1.A.9.1) subfamily.</text>
</comment>
<evidence type="ECO:0000256" key="3">
    <source>
        <dbReference type="ARBA" id="ARBA00022448"/>
    </source>
</evidence>
<feature type="transmembrane region" description="Helical" evidence="17">
    <location>
        <begin position="535"/>
        <end position="558"/>
    </location>
</feature>
<keyword evidence="5 17" id="KW-0812">Transmembrane</keyword>
<reference evidence="21 22" key="1">
    <citation type="submission" date="2024-08" db="EMBL/GenBank/DDBJ databases">
        <authorList>
            <person name="Cucini C."/>
            <person name="Frati F."/>
        </authorList>
    </citation>
    <scope>NUCLEOTIDE SEQUENCE [LARGE SCALE GENOMIC DNA]</scope>
</reference>
<dbReference type="InterPro" id="IPR006201">
    <property type="entry name" value="Neur_channel"/>
</dbReference>
<dbReference type="Gene3D" id="2.70.170.10">
    <property type="entry name" value="Neurotransmitter-gated ion-channel ligand-binding domain"/>
    <property type="match status" value="1"/>
</dbReference>
<evidence type="ECO:0000256" key="18">
    <source>
        <dbReference type="SAM" id="MobiDB-lite"/>
    </source>
</evidence>
<keyword evidence="4" id="KW-1003">Cell membrane</keyword>
<feature type="region of interest" description="Disordered" evidence="18">
    <location>
        <begin position="713"/>
        <end position="746"/>
    </location>
</feature>
<dbReference type="EMBL" id="CAXLJM020000076">
    <property type="protein sequence ID" value="CAL8129179.1"/>
    <property type="molecule type" value="Genomic_DNA"/>
</dbReference>
<dbReference type="SUPFAM" id="SSF90112">
    <property type="entry name" value="Neurotransmitter-gated ion-channel transmembrane pore"/>
    <property type="match status" value="1"/>
</dbReference>
<evidence type="ECO:0000256" key="2">
    <source>
        <dbReference type="ARBA" id="ARBA00009237"/>
    </source>
</evidence>
<keyword evidence="14" id="KW-1071">Ligand-gated ion channel</keyword>
<dbReference type="Proteomes" id="UP001642540">
    <property type="component" value="Unassembled WGS sequence"/>
</dbReference>
<organism evidence="21 22">
    <name type="scientific">Orchesella dallaii</name>
    <dbReference type="NCBI Taxonomy" id="48710"/>
    <lineage>
        <taxon>Eukaryota</taxon>
        <taxon>Metazoa</taxon>
        <taxon>Ecdysozoa</taxon>
        <taxon>Arthropoda</taxon>
        <taxon>Hexapoda</taxon>
        <taxon>Collembola</taxon>
        <taxon>Entomobryomorpha</taxon>
        <taxon>Entomobryoidea</taxon>
        <taxon>Orchesellidae</taxon>
        <taxon>Orchesellinae</taxon>
        <taxon>Orchesella</taxon>
    </lineage>
</organism>
<dbReference type="Pfam" id="PF02931">
    <property type="entry name" value="Neur_chan_LBD"/>
    <property type="match status" value="1"/>
</dbReference>
<evidence type="ECO:0000256" key="7">
    <source>
        <dbReference type="ARBA" id="ARBA00023018"/>
    </source>
</evidence>